<name>A0A250X425_9CHLO</name>
<proteinExistence type="predicted"/>
<feature type="domain" description="Lipoyl-binding" evidence="7">
    <location>
        <begin position="35"/>
        <end position="83"/>
    </location>
</feature>
<dbReference type="InterPro" id="IPR011053">
    <property type="entry name" value="Single_hybrid_motif"/>
</dbReference>
<evidence type="ECO:0000256" key="2">
    <source>
        <dbReference type="ARBA" id="ARBA00022679"/>
    </source>
</evidence>
<comment type="cofactor">
    <cofactor evidence="1">
        <name>(R)-lipoate</name>
        <dbReference type="ChEBI" id="CHEBI:83088"/>
    </cofactor>
</comment>
<dbReference type="GO" id="GO:0016407">
    <property type="term" value="F:acetyltransferase activity"/>
    <property type="evidence" value="ECO:0007669"/>
    <property type="project" value="TreeGrafter"/>
</dbReference>
<dbReference type="AlphaFoldDB" id="A0A250X425"/>
<dbReference type="SUPFAM" id="SSF51230">
    <property type="entry name" value="Single hybrid motif"/>
    <property type="match status" value="1"/>
</dbReference>
<evidence type="ECO:0000256" key="3">
    <source>
        <dbReference type="ARBA" id="ARBA00023315"/>
    </source>
</evidence>
<dbReference type="GO" id="GO:0031405">
    <property type="term" value="F:lipoic acid binding"/>
    <property type="evidence" value="ECO:0007669"/>
    <property type="project" value="TreeGrafter"/>
</dbReference>
<dbReference type="GO" id="GO:0005739">
    <property type="term" value="C:mitochondrion"/>
    <property type="evidence" value="ECO:0007669"/>
    <property type="project" value="TreeGrafter"/>
</dbReference>
<evidence type="ECO:0000259" key="7">
    <source>
        <dbReference type="Pfam" id="PF00364"/>
    </source>
</evidence>
<dbReference type="Proteomes" id="UP000232323">
    <property type="component" value="Unassembled WGS sequence"/>
</dbReference>
<evidence type="ECO:0000256" key="4">
    <source>
        <dbReference type="ARBA" id="ARBA00038880"/>
    </source>
</evidence>
<evidence type="ECO:0000256" key="5">
    <source>
        <dbReference type="ARBA" id="ARBA00039275"/>
    </source>
</evidence>
<dbReference type="GO" id="GO:0043754">
    <property type="term" value="F:dihydrolipoamide branched chain acyltransferase activity"/>
    <property type="evidence" value="ECO:0007669"/>
    <property type="project" value="UniProtKB-EC"/>
</dbReference>
<gene>
    <name evidence="8" type="ORF">CEUSTIGMA_g5268.t1</name>
</gene>
<evidence type="ECO:0000256" key="1">
    <source>
        <dbReference type="ARBA" id="ARBA00001938"/>
    </source>
</evidence>
<dbReference type="InterPro" id="IPR000089">
    <property type="entry name" value="Biotin_lipoyl"/>
</dbReference>
<keyword evidence="3" id="KW-0012">Acyltransferase</keyword>
<evidence type="ECO:0000313" key="8">
    <source>
        <dbReference type="EMBL" id="GAX77825.1"/>
    </source>
</evidence>
<dbReference type="EC" id="2.3.1.168" evidence="4"/>
<dbReference type="PANTHER" id="PTHR43178">
    <property type="entry name" value="DIHYDROLIPOAMIDE ACETYLTRANSFERASE COMPONENT OF PYRUVATE DEHYDROGENASE COMPLEX"/>
    <property type="match status" value="1"/>
</dbReference>
<dbReference type="Pfam" id="PF00364">
    <property type="entry name" value="Biotin_lipoyl"/>
    <property type="match status" value="1"/>
</dbReference>
<dbReference type="CDD" id="cd06849">
    <property type="entry name" value="lipoyl_domain"/>
    <property type="match status" value="1"/>
</dbReference>
<comment type="caution">
    <text evidence="8">The sequence shown here is derived from an EMBL/GenBank/DDBJ whole genome shotgun (WGS) entry which is preliminary data.</text>
</comment>
<evidence type="ECO:0000313" key="9">
    <source>
        <dbReference type="Proteomes" id="UP000232323"/>
    </source>
</evidence>
<dbReference type="PANTHER" id="PTHR43178:SF14">
    <property type="entry name" value="LIPOAMIDE ACYLTRANSFERASE COMPONENT OF BRANCHED-CHAIN ALPHA-KETO ACID DEHYDROGENASE COMPLEX, MITOCHONDRIAL"/>
    <property type="match status" value="1"/>
</dbReference>
<sequence length="121" mass="13142">MHPPMETRLKSNGYNRNTCVTLQGRAYYGTVVSLPLAQTGEGISECELIQWFVKEVDSVVAFGRLCEVQSDKATIEITSRFEGRDIFGRHGGEGGGTCADCAAAISRSRSSNDKCSDNCRA</sequence>
<protein>
    <recommendedName>
        <fullName evidence="5">Lipoamide acyltransferase component of branched-chain alpha-keto acid dehydrogenase complex, mitochondrial</fullName>
        <ecNumber evidence="4">2.3.1.168</ecNumber>
    </recommendedName>
    <alternativeName>
        <fullName evidence="6">Branched-chain alpha-keto acid dehydrogenase complex component E2</fullName>
    </alternativeName>
</protein>
<keyword evidence="9" id="KW-1185">Reference proteome</keyword>
<evidence type="ECO:0000256" key="6">
    <source>
        <dbReference type="ARBA" id="ARBA00042008"/>
    </source>
</evidence>
<reference evidence="8 9" key="1">
    <citation type="submission" date="2017-08" db="EMBL/GenBank/DDBJ databases">
        <title>Acidophilic green algal genome provides insights into adaptation to an acidic environment.</title>
        <authorList>
            <person name="Hirooka S."/>
            <person name="Hirose Y."/>
            <person name="Kanesaki Y."/>
            <person name="Higuchi S."/>
            <person name="Fujiwara T."/>
            <person name="Onuma R."/>
            <person name="Era A."/>
            <person name="Ohbayashi R."/>
            <person name="Uzuka A."/>
            <person name="Nozaki H."/>
            <person name="Yoshikawa H."/>
            <person name="Miyagishima S.Y."/>
        </authorList>
    </citation>
    <scope>NUCLEOTIDE SEQUENCE [LARGE SCALE GENOMIC DNA]</scope>
    <source>
        <strain evidence="8 9">NIES-2499</strain>
    </source>
</reference>
<keyword evidence="2" id="KW-0808">Transferase</keyword>
<organism evidence="8 9">
    <name type="scientific">Chlamydomonas eustigma</name>
    <dbReference type="NCBI Taxonomy" id="1157962"/>
    <lineage>
        <taxon>Eukaryota</taxon>
        <taxon>Viridiplantae</taxon>
        <taxon>Chlorophyta</taxon>
        <taxon>core chlorophytes</taxon>
        <taxon>Chlorophyceae</taxon>
        <taxon>CS clade</taxon>
        <taxon>Chlamydomonadales</taxon>
        <taxon>Chlamydomonadaceae</taxon>
        <taxon>Chlamydomonas</taxon>
    </lineage>
</organism>
<dbReference type="Gene3D" id="2.40.50.100">
    <property type="match status" value="1"/>
</dbReference>
<dbReference type="STRING" id="1157962.A0A250X425"/>
<accession>A0A250X425</accession>
<dbReference type="EMBL" id="BEGY01000027">
    <property type="protein sequence ID" value="GAX77825.1"/>
    <property type="molecule type" value="Genomic_DNA"/>
</dbReference>
<dbReference type="OrthoDB" id="15567at2759"/>
<dbReference type="InterPro" id="IPR050743">
    <property type="entry name" value="2-oxoacid_DH_E2_comp"/>
</dbReference>